<dbReference type="AlphaFoldDB" id="A0A3D2SQ80"/>
<dbReference type="PANTHER" id="PTHR30047:SF7">
    <property type="entry name" value="HIGH-AFFINITY CHOLINE TRANSPORT PROTEIN"/>
    <property type="match status" value="1"/>
</dbReference>
<keyword evidence="7 8" id="KW-0472">Membrane</keyword>
<comment type="subcellular location">
    <subcellularLocation>
        <location evidence="1">Cell membrane</location>
        <topology evidence="1">Multi-pass membrane protein</topology>
    </subcellularLocation>
</comment>
<keyword evidence="3" id="KW-0813">Transport</keyword>
<feature type="transmembrane region" description="Helical" evidence="8">
    <location>
        <begin position="201"/>
        <end position="226"/>
    </location>
</feature>
<feature type="transmembrane region" description="Helical" evidence="8">
    <location>
        <begin position="23"/>
        <end position="42"/>
    </location>
</feature>
<dbReference type="PROSITE" id="PS01303">
    <property type="entry name" value="BCCT"/>
    <property type="match status" value="1"/>
</dbReference>
<reference evidence="9 10" key="1">
    <citation type="journal article" date="2018" name="Nat. Biotechnol.">
        <title>A standardized bacterial taxonomy based on genome phylogeny substantially revises the tree of life.</title>
        <authorList>
            <person name="Parks D.H."/>
            <person name="Chuvochina M."/>
            <person name="Waite D.W."/>
            <person name="Rinke C."/>
            <person name="Skarshewski A."/>
            <person name="Chaumeil P.A."/>
            <person name="Hugenholtz P."/>
        </authorList>
    </citation>
    <scope>NUCLEOTIDE SEQUENCE [LARGE SCALE GENOMIC DNA]</scope>
    <source>
        <strain evidence="9">UBA9669</strain>
    </source>
</reference>
<comment type="caution">
    <text evidence="9">The sequence shown here is derived from an EMBL/GenBank/DDBJ whole genome shotgun (WGS) entry which is preliminary data.</text>
</comment>
<dbReference type="EMBL" id="DPVE01000297">
    <property type="protein sequence ID" value="HCK31546.1"/>
    <property type="molecule type" value="Genomic_DNA"/>
</dbReference>
<keyword evidence="5 8" id="KW-0812">Transmembrane</keyword>
<keyword evidence="6 8" id="KW-1133">Transmembrane helix</keyword>
<dbReference type="PANTHER" id="PTHR30047">
    <property type="entry name" value="HIGH-AFFINITY CHOLINE TRANSPORT PROTEIN-RELATED"/>
    <property type="match status" value="1"/>
</dbReference>
<evidence type="ECO:0000256" key="2">
    <source>
        <dbReference type="ARBA" id="ARBA00005658"/>
    </source>
</evidence>
<dbReference type="GO" id="GO:0005886">
    <property type="term" value="C:plasma membrane"/>
    <property type="evidence" value="ECO:0007669"/>
    <property type="project" value="UniProtKB-SubCell"/>
</dbReference>
<feature type="non-terminal residue" evidence="9">
    <location>
        <position position="339"/>
    </location>
</feature>
<dbReference type="Pfam" id="PF02028">
    <property type="entry name" value="BCCT"/>
    <property type="match status" value="1"/>
</dbReference>
<proteinExistence type="inferred from homology"/>
<feature type="transmembrane region" description="Helical" evidence="8">
    <location>
        <begin position="100"/>
        <end position="122"/>
    </location>
</feature>
<evidence type="ECO:0000256" key="3">
    <source>
        <dbReference type="ARBA" id="ARBA00022448"/>
    </source>
</evidence>
<evidence type="ECO:0000256" key="4">
    <source>
        <dbReference type="ARBA" id="ARBA00022475"/>
    </source>
</evidence>
<evidence type="ECO:0000313" key="9">
    <source>
        <dbReference type="EMBL" id="HCK31546.1"/>
    </source>
</evidence>
<gene>
    <name evidence="9" type="ORF">DHW29_16130</name>
</gene>
<name>A0A3D2SQ80_9GAMM</name>
<dbReference type="InterPro" id="IPR000060">
    <property type="entry name" value="BCCT_transptr"/>
</dbReference>
<feature type="transmembrane region" description="Helical" evidence="8">
    <location>
        <begin position="238"/>
        <end position="260"/>
    </location>
</feature>
<evidence type="ECO:0000256" key="5">
    <source>
        <dbReference type="ARBA" id="ARBA00022692"/>
    </source>
</evidence>
<dbReference type="GO" id="GO:0022857">
    <property type="term" value="F:transmembrane transporter activity"/>
    <property type="evidence" value="ECO:0007669"/>
    <property type="project" value="InterPro"/>
</dbReference>
<feature type="transmembrane region" description="Helical" evidence="8">
    <location>
        <begin position="150"/>
        <end position="173"/>
    </location>
</feature>
<feature type="transmembrane region" description="Helical" evidence="8">
    <location>
        <begin position="62"/>
        <end position="80"/>
    </location>
</feature>
<comment type="similarity">
    <text evidence="2">Belongs to the BCCT transporter (TC 2.A.15) family.</text>
</comment>
<evidence type="ECO:0000256" key="1">
    <source>
        <dbReference type="ARBA" id="ARBA00004651"/>
    </source>
</evidence>
<dbReference type="InterPro" id="IPR018093">
    <property type="entry name" value="BCCT_CS"/>
</dbReference>
<dbReference type="Proteomes" id="UP000263596">
    <property type="component" value="Unassembled WGS sequence"/>
</dbReference>
<feature type="transmembrane region" description="Helical" evidence="8">
    <location>
        <begin position="272"/>
        <end position="296"/>
    </location>
</feature>
<evidence type="ECO:0000256" key="6">
    <source>
        <dbReference type="ARBA" id="ARBA00022989"/>
    </source>
</evidence>
<protein>
    <submittedName>
        <fullName evidence="9">High-affinity choline transporter BetT</fullName>
    </submittedName>
</protein>
<sequence length="339" mass="37997">MATDNPRAVDDQETHPKDRLNRVVFYVSALIILIFSLTTILFNDFANHALNAVLGWVSSTFSWYYLLAATLYMVFVIFIACSRYGNIKLGPKHSKPEFSLLSWSAMLFSAGIGIDLMFFSVAEPLSHYMHPPVGEGQTYEAARQGMVWTLFHYGLTGWCMYALIGMALGYFSYRYNLPLTIRSALYPIFGKKINGPIGHSVDTAAVIGTIFGIATTCGIGVVQLNYGLHVLFDLPENLWIQTALILVAVIITIISVTSGVNKGLRILSEINIYVSVGLMLFILFLGSTEFLLNALVQNVGDYLSRFPSLALESFAFNQPKEWMNSWTLFFWAWWVAWSP</sequence>
<evidence type="ECO:0000313" key="10">
    <source>
        <dbReference type="Proteomes" id="UP000263596"/>
    </source>
</evidence>
<keyword evidence="4" id="KW-1003">Cell membrane</keyword>
<evidence type="ECO:0000256" key="8">
    <source>
        <dbReference type="SAM" id="Phobius"/>
    </source>
</evidence>
<evidence type="ECO:0000256" key="7">
    <source>
        <dbReference type="ARBA" id="ARBA00023136"/>
    </source>
</evidence>
<organism evidence="9 10">
    <name type="scientific">Acinetobacter ursingii</name>
    <dbReference type="NCBI Taxonomy" id="108980"/>
    <lineage>
        <taxon>Bacteria</taxon>
        <taxon>Pseudomonadati</taxon>
        <taxon>Pseudomonadota</taxon>
        <taxon>Gammaproteobacteria</taxon>
        <taxon>Moraxellales</taxon>
        <taxon>Moraxellaceae</taxon>
        <taxon>Acinetobacter</taxon>
    </lineage>
</organism>
<accession>A0A3D2SQ80</accession>